<gene>
    <name evidence="1" type="ORF">TBRA_LOCUS15787</name>
</gene>
<dbReference type="EMBL" id="CADCXV010001408">
    <property type="protein sequence ID" value="CAB0044199.1"/>
    <property type="molecule type" value="Genomic_DNA"/>
</dbReference>
<sequence>MEKILRLRRKKISTHVGKRMGKRLRDKKKELSRTHLSDGKTIGGKGRLTGAVIDMLSKYYGLRVKYERAFIKRAGLIGSGRSLAKQAGGHALSRKRLVINHGSGCQAARALALYRLRAPTARWQIPFTRVGEKKQQQHSTVTSEQKSTSAVVSLIRDILDRLGSFLKSDAFSGHMHAHPACDCSSDKGLVLSASLDLILQLRHRFLSLDMYAKRTRLTTRARIRVMSVELPHVVARGETAAAEEEGQEAARSFYETPRRICIVARFTSPPNIHPPLLLLWRETSNGTAATASTQSYNTHQITRGPQ</sequence>
<name>A0A6H5J7S6_9HYME</name>
<dbReference type="Proteomes" id="UP000479190">
    <property type="component" value="Unassembled WGS sequence"/>
</dbReference>
<evidence type="ECO:0000313" key="1">
    <source>
        <dbReference type="EMBL" id="CAB0044199.1"/>
    </source>
</evidence>
<proteinExistence type="predicted"/>
<keyword evidence="2" id="KW-1185">Reference proteome</keyword>
<feature type="non-terminal residue" evidence="1">
    <location>
        <position position="306"/>
    </location>
</feature>
<evidence type="ECO:0000313" key="2">
    <source>
        <dbReference type="Proteomes" id="UP000479190"/>
    </source>
</evidence>
<dbReference type="AlphaFoldDB" id="A0A6H5J7S6"/>
<accession>A0A6H5J7S6</accession>
<reference evidence="1 2" key="1">
    <citation type="submission" date="2020-02" db="EMBL/GenBank/DDBJ databases">
        <authorList>
            <person name="Ferguson B K."/>
        </authorList>
    </citation>
    <scope>NUCLEOTIDE SEQUENCE [LARGE SCALE GENOMIC DNA]</scope>
</reference>
<organism evidence="1 2">
    <name type="scientific">Trichogramma brassicae</name>
    <dbReference type="NCBI Taxonomy" id="86971"/>
    <lineage>
        <taxon>Eukaryota</taxon>
        <taxon>Metazoa</taxon>
        <taxon>Ecdysozoa</taxon>
        <taxon>Arthropoda</taxon>
        <taxon>Hexapoda</taxon>
        <taxon>Insecta</taxon>
        <taxon>Pterygota</taxon>
        <taxon>Neoptera</taxon>
        <taxon>Endopterygota</taxon>
        <taxon>Hymenoptera</taxon>
        <taxon>Apocrita</taxon>
        <taxon>Proctotrupomorpha</taxon>
        <taxon>Chalcidoidea</taxon>
        <taxon>Trichogrammatidae</taxon>
        <taxon>Trichogramma</taxon>
    </lineage>
</organism>
<dbReference type="OrthoDB" id="10038234at2759"/>
<protein>
    <submittedName>
        <fullName evidence="1">Uncharacterized protein</fullName>
    </submittedName>
</protein>